<feature type="compositionally biased region" description="Polar residues" evidence="1">
    <location>
        <begin position="1"/>
        <end position="15"/>
    </location>
</feature>
<dbReference type="InterPro" id="IPR011635">
    <property type="entry name" value="CARDB"/>
</dbReference>
<feature type="domain" description="CARDB" evidence="3">
    <location>
        <begin position="186"/>
        <end position="293"/>
    </location>
</feature>
<name>A0A5A5R7R6_MICAE</name>
<evidence type="ECO:0008006" key="6">
    <source>
        <dbReference type="Google" id="ProtNLM"/>
    </source>
</evidence>
<dbReference type="Gene3D" id="1.10.606.20">
    <property type="match status" value="1"/>
</dbReference>
<dbReference type="InterPro" id="IPR013783">
    <property type="entry name" value="Ig-like_fold"/>
</dbReference>
<feature type="region of interest" description="Disordered" evidence="1">
    <location>
        <begin position="1"/>
        <end position="42"/>
    </location>
</feature>
<feature type="domain" description="Phosphatidic acid phosphatase type 2/haloperoxidase" evidence="2">
    <location>
        <begin position="585"/>
        <end position="713"/>
    </location>
</feature>
<dbReference type="PANTHER" id="PTHR34599">
    <property type="entry name" value="PEROXIDASE-RELATED"/>
    <property type="match status" value="1"/>
</dbReference>
<accession>A0A5A5R7R6</accession>
<feature type="compositionally biased region" description="Basic and acidic residues" evidence="1">
    <location>
        <begin position="78"/>
        <end position="91"/>
    </location>
</feature>
<dbReference type="EMBL" id="BHVO01000037">
    <property type="protein sequence ID" value="GCA70859.1"/>
    <property type="molecule type" value="Genomic_DNA"/>
</dbReference>
<proteinExistence type="predicted"/>
<dbReference type="SUPFAM" id="SSF48317">
    <property type="entry name" value="Acid phosphatase/Vanadium-dependent haloperoxidase"/>
    <property type="match status" value="1"/>
</dbReference>
<dbReference type="AlphaFoldDB" id="A0A5A5R7R6"/>
<dbReference type="InterPro" id="IPR052559">
    <property type="entry name" value="V-haloperoxidase"/>
</dbReference>
<gene>
    <name evidence="4" type="ORF">MiYa_02394</name>
</gene>
<protein>
    <recommendedName>
        <fullName evidence="6">Phosphoesterase</fullName>
    </recommendedName>
</protein>
<dbReference type="Pfam" id="PF07705">
    <property type="entry name" value="CARDB"/>
    <property type="match status" value="1"/>
</dbReference>
<reference evidence="4 5" key="1">
    <citation type="submission" date="2018-09" db="EMBL/GenBank/DDBJ databases">
        <title>Evolutionary history of phycoerythrin pigmentation in the water bloom-forming cyanobacterium Microcystis aeruginosa.</title>
        <authorList>
            <person name="Tanabe Y."/>
            <person name="Tanabe Y."/>
            <person name="Yamaguchi H."/>
        </authorList>
    </citation>
    <scope>NUCLEOTIDE SEQUENCE [LARGE SCALE GENOMIC DNA]</scope>
    <source>
        <strain evidence="4 5">NIES-2519</strain>
    </source>
</reference>
<evidence type="ECO:0000259" key="2">
    <source>
        <dbReference type="Pfam" id="PF01569"/>
    </source>
</evidence>
<evidence type="ECO:0000256" key="1">
    <source>
        <dbReference type="SAM" id="MobiDB-lite"/>
    </source>
</evidence>
<evidence type="ECO:0000259" key="3">
    <source>
        <dbReference type="Pfam" id="PF07705"/>
    </source>
</evidence>
<dbReference type="CDD" id="cd03398">
    <property type="entry name" value="PAP2_haloperoxidase"/>
    <property type="match status" value="1"/>
</dbReference>
<dbReference type="PANTHER" id="PTHR34599:SF1">
    <property type="entry name" value="PHOSPHATIDIC ACID PHOSPHATASE TYPE 2_HALOPEROXIDASE DOMAIN-CONTAINING PROTEIN"/>
    <property type="match status" value="1"/>
</dbReference>
<evidence type="ECO:0000313" key="5">
    <source>
        <dbReference type="Proteomes" id="UP000323569"/>
    </source>
</evidence>
<dbReference type="InterPro" id="IPR036938">
    <property type="entry name" value="PAP2/HPO_sf"/>
</dbReference>
<sequence>MKSTTLVTTADSSPENTRDEQKKVTENERIPNSTNPTSKIDELLKDAVGDKNLNQLSRKDLNDLLNKVDFLGAIGLDTDGKQIPKKVDDNQKSSLTSSPTSSLTSSPALSPASSPALSPALSPASSPALSPALSPASSPTSSLTSSPALSPASSPALSPALSPASSPALSFTSSVSLPDLVGSFGTISLPSTVDFGALGNAQVIVTNQGQALASGPSTVKLYISTDGQIDSNDALLTSVSTNLNLNAGQSVTLDLQYQNNTSVIAPGAYFLIAQVDADNQIAEQVETNNVTSKLVSGLNTNAVIDWNAIALNAIQAEGKAGRGVPPTVGSRLMALVSTAVYDTVQAFNTLYPSYAVNVNAPGNTSLEMAVVGAAYRVLSTQLSGQNNLFLQQVANSRAEILDSATAESRGFNFGILVGNQSLNLRANDGSNDNTPFTPPSGAYVWRPETSGPTAGVAVGANWGGVDTWTIGDIDQFVSQNQIDVTLDGRPDTNPTLYAQEIEEVRLYGGLQNTTLTTTLRNADQTEMAVFFAYDRADTFRPYGQLNQIAQEIAVREGNTLLEDASLFAALNTAQADAVIVAWKEKYTELQPRPDDIIAGGFAANDGLASTVGDPNWKPLLSPLMGVNSPAFPDYMSGHSAMGGVFAGVMTHYFGENYEFDAVSQELLGVVRSFDSFYEAGMENALGRIYGGVHVREACIDSFNMGLAVGNYVASNVFQPI</sequence>
<dbReference type="Proteomes" id="UP000323569">
    <property type="component" value="Unassembled WGS sequence"/>
</dbReference>
<dbReference type="InterPro" id="IPR000326">
    <property type="entry name" value="PAP2/HPO"/>
</dbReference>
<evidence type="ECO:0000313" key="4">
    <source>
        <dbReference type="EMBL" id="GCA70859.1"/>
    </source>
</evidence>
<feature type="compositionally biased region" description="Low complexity" evidence="1">
    <location>
        <begin position="93"/>
        <end position="161"/>
    </location>
</feature>
<comment type="caution">
    <text evidence="4">The sequence shown here is derived from an EMBL/GenBank/DDBJ whole genome shotgun (WGS) entry which is preliminary data.</text>
</comment>
<feature type="region of interest" description="Disordered" evidence="1">
    <location>
        <begin position="78"/>
        <end position="161"/>
    </location>
</feature>
<feature type="compositionally biased region" description="Basic and acidic residues" evidence="1">
    <location>
        <begin position="16"/>
        <end position="29"/>
    </location>
</feature>
<dbReference type="Pfam" id="PF01569">
    <property type="entry name" value="PAP2"/>
    <property type="match status" value="1"/>
</dbReference>
<dbReference type="Gene3D" id="2.60.40.10">
    <property type="entry name" value="Immunoglobulins"/>
    <property type="match status" value="1"/>
</dbReference>
<organism evidence="4 5">
    <name type="scientific">Microcystis aeruginosa NIES-2519</name>
    <dbReference type="NCBI Taxonomy" id="2303981"/>
    <lineage>
        <taxon>Bacteria</taxon>
        <taxon>Bacillati</taxon>
        <taxon>Cyanobacteriota</taxon>
        <taxon>Cyanophyceae</taxon>
        <taxon>Oscillatoriophycideae</taxon>
        <taxon>Chroococcales</taxon>
        <taxon>Microcystaceae</taxon>
        <taxon>Microcystis</taxon>
    </lineage>
</organism>